<evidence type="ECO:0000313" key="1">
    <source>
        <dbReference type="EMBL" id="JAD27438.1"/>
    </source>
</evidence>
<organism evidence="1">
    <name type="scientific">Arundo donax</name>
    <name type="common">Giant reed</name>
    <name type="synonym">Donax arundinaceus</name>
    <dbReference type="NCBI Taxonomy" id="35708"/>
    <lineage>
        <taxon>Eukaryota</taxon>
        <taxon>Viridiplantae</taxon>
        <taxon>Streptophyta</taxon>
        <taxon>Embryophyta</taxon>
        <taxon>Tracheophyta</taxon>
        <taxon>Spermatophyta</taxon>
        <taxon>Magnoliopsida</taxon>
        <taxon>Liliopsida</taxon>
        <taxon>Poales</taxon>
        <taxon>Poaceae</taxon>
        <taxon>PACMAD clade</taxon>
        <taxon>Arundinoideae</taxon>
        <taxon>Arundineae</taxon>
        <taxon>Arundo</taxon>
    </lineage>
</organism>
<reference evidence="1" key="1">
    <citation type="submission" date="2014-09" db="EMBL/GenBank/DDBJ databases">
        <authorList>
            <person name="Magalhaes I.L.F."/>
            <person name="Oliveira U."/>
            <person name="Santos F.R."/>
            <person name="Vidigal T.H.D.A."/>
            <person name="Brescovit A.D."/>
            <person name="Santos A.J."/>
        </authorList>
    </citation>
    <scope>NUCLEOTIDE SEQUENCE</scope>
    <source>
        <tissue evidence="1">Shoot tissue taken approximately 20 cm above the soil surface</tissue>
    </source>
</reference>
<sequence>MLSTILVISIRFDGKTKITAAFSWLKLRGSSSN</sequence>
<protein>
    <submittedName>
        <fullName evidence="1">Uncharacterized protein</fullName>
    </submittedName>
</protein>
<proteinExistence type="predicted"/>
<name>A0A0A8YNR8_ARUDO</name>
<dbReference type="AlphaFoldDB" id="A0A0A8YNR8"/>
<dbReference type="EMBL" id="GBRH01270457">
    <property type="protein sequence ID" value="JAD27438.1"/>
    <property type="molecule type" value="Transcribed_RNA"/>
</dbReference>
<reference evidence="1" key="2">
    <citation type="journal article" date="2015" name="Data Brief">
        <title>Shoot transcriptome of the giant reed, Arundo donax.</title>
        <authorList>
            <person name="Barrero R.A."/>
            <person name="Guerrero F.D."/>
            <person name="Moolhuijzen P."/>
            <person name="Goolsby J.A."/>
            <person name="Tidwell J."/>
            <person name="Bellgard S.E."/>
            <person name="Bellgard M.I."/>
        </authorList>
    </citation>
    <scope>NUCLEOTIDE SEQUENCE</scope>
    <source>
        <tissue evidence="1">Shoot tissue taken approximately 20 cm above the soil surface</tissue>
    </source>
</reference>
<accession>A0A0A8YNR8</accession>